<dbReference type="RefSeq" id="WP_337717324.1">
    <property type="nucleotide sequence ID" value="NZ_JBBEGL010000007.1"/>
</dbReference>
<dbReference type="SMART" id="SM00342">
    <property type="entry name" value="HTH_ARAC"/>
    <property type="match status" value="1"/>
</dbReference>
<comment type="caution">
    <text evidence="5">The sequence shown here is derived from an EMBL/GenBank/DDBJ whole genome shotgun (WGS) entry which is preliminary data.</text>
</comment>
<evidence type="ECO:0000256" key="3">
    <source>
        <dbReference type="ARBA" id="ARBA00023163"/>
    </source>
</evidence>
<feature type="domain" description="HTH araC/xylS-type" evidence="4">
    <location>
        <begin position="214"/>
        <end position="316"/>
    </location>
</feature>
<dbReference type="SUPFAM" id="SSF46689">
    <property type="entry name" value="Homeodomain-like"/>
    <property type="match status" value="1"/>
</dbReference>
<evidence type="ECO:0000259" key="4">
    <source>
        <dbReference type="PROSITE" id="PS01124"/>
    </source>
</evidence>
<gene>
    <name evidence="5" type="ORF">WCD41_24265</name>
</gene>
<dbReference type="Pfam" id="PF12833">
    <property type="entry name" value="HTH_18"/>
    <property type="match status" value="1"/>
</dbReference>
<evidence type="ECO:0000256" key="1">
    <source>
        <dbReference type="ARBA" id="ARBA00023015"/>
    </source>
</evidence>
<organism evidence="5 6">
    <name type="scientific">Actinomycetospora aeridis</name>
    <dbReference type="NCBI Taxonomy" id="3129231"/>
    <lineage>
        <taxon>Bacteria</taxon>
        <taxon>Bacillati</taxon>
        <taxon>Actinomycetota</taxon>
        <taxon>Actinomycetes</taxon>
        <taxon>Pseudonocardiales</taxon>
        <taxon>Pseudonocardiaceae</taxon>
        <taxon>Actinomycetospora</taxon>
    </lineage>
</organism>
<dbReference type="InterPro" id="IPR050204">
    <property type="entry name" value="AraC_XylS_family_regulators"/>
</dbReference>
<dbReference type="PROSITE" id="PS01124">
    <property type="entry name" value="HTH_ARAC_FAMILY_2"/>
    <property type="match status" value="1"/>
</dbReference>
<dbReference type="InterPro" id="IPR035418">
    <property type="entry name" value="AraC-bd_2"/>
</dbReference>
<accession>A0ABU8ND58</accession>
<keyword evidence="2" id="KW-0238">DNA-binding</keyword>
<reference evidence="5 6" key="1">
    <citation type="submission" date="2024-03" db="EMBL/GenBank/DDBJ databases">
        <title>Actinomycetospora sp. OC33-EN06, a novel actinomycete isolated from wild orchid (Aerides multiflora).</title>
        <authorList>
            <person name="Suriyachadkun C."/>
        </authorList>
    </citation>
    <scope>NUCLEOTIDE SEQUENCE [LARGE SCALE GENOMIC DNA]</scope>
    <source>
        <strain evidence="5 6">OC33-EN06</strain>
    </source>
</reference>
<evidence type="ECO:0000313" key="6">
    <source>
        <dbReference type="Proteomes" id="UP001370100"/>
    </source>
</evidence>
<dbReference type="InterPro" id="IPR018060">
    <property type="entry name" value="HTH_AraC"/>
</dbReference>
<dbReference type="EMBL" id="JBBEGL010000007">
    <property type="protein sequence ID" value="MEJ2889598.1"/>
    <property type="molecule type" value="Genomic_DNA"/>
</dbReference>
<keyword evidence="3" id="KW-0804">Transcription</keyword>
<evidence type="ECO:0000256" key="2">
    <source>
        <dbReference type="ARBA" id="ARBA00023125"/>
    </source>
</evidence>
<protein>
    <submittedName>
        <fullName evidence="5">AraC family transcriptional regulator</fullName>
    </submittedName>
</protein>
<proteinExistence type="predicted"/>
<keyword evidence="1" id="KW-0805">Transcription regulation</keyword>
<dbReference type="Proteomes" id="UP001370100">
    <property type="component" value="Unassembled WGS sequence"/>
</dbReference>
<name>A0ABU8ND58_9PSEU</name>
<dbReference type="InterPro" id="IPR009057">
    <property type="entry name" value="Homeodomain-like_sf"/>
</dbReference>
<sequence length="320" mass="34521">MPAGTWNEPLAAHPSVRTRDVDRAQAELGRVFSPHRLEGGRSAAFAARANALDLGHVKIVYLELGAAMTIRPDPLHYYAANLGLRGRAEVRDGARTVRVGDAAAGSVINPGTTVDMRWARGFRQLSVLVPRRHLESRAGATRCPVTLRTGLDPRQPAVRSWLRLVRWVVEDADRGGLTASPLAVAHLEDLLVTGLIAAQGPPDTGPGTDPGHVDQAADFVHAHLGEPITVSDIADAAGLAVRTLQTAFLRRYGTSPSVYVRDARLDRAHAELAGRGDALPSGVTECATFWGFTHVPRFAAHYRRRFGEAPSDTLRRARSS</sequence>
<dbReference type="Gene3D" id="1.10.10.60">
    <property type="entry name" value="Homeodomain-like"/>
    <property type="match status" value="1"/>
</dbReference>
<dbReference type="Pfam" id="PF14525">
    <property type="entry name" value="AraC_binding_2"/>
    <property type="match status" value="1"/>
</dbReference>
<keyword evidence="6" id="KW-1185">Reference proteome</keyword>
<dbReference type="PANTHER" id="PTHR46796">
    <property type="entry name" value="HTH-TYPE TRANSCRIPTIONAL ACTIVATOR RHAS-RELATED"/>
    <property type="match status" value="1"/>
</dbReference>
<dbReference type="PANTHER" id="PTHR46796:SF12">
    <property type="entry name" value="HTH-TYPE DNA-BINDING TRANSCRIPTIONAL ACTIVATOR EUTR"/>
    <property type="match status" value="1"/>
</dbReference>
<evidence type="ECO:0000313" key="5">
    <source>
        <dbReference type="EMBL" id="MEJ2889598.1"/>
    </source>
</evidence>